<dbReference type="EMBL" id="DXBG01000119">
    <property type="protein sequence ID" value="HIZ65209.1"/>
    <property type="molecule type" value="Genomic_DNA"/>
</dbReference>
<comment type="similarity">
    <text evidence="2">Belongs to the diacylglycerol/lipid kinase family.</text>
</comment>
<evidence type="ECO:0000256" key="7">
    <source>
        <dbReference type="ARBA" id="ARBA00023209"/>
    </source>
</evidence>
<comment type="cofactor">
    <cofactor evidence="1">
        <name>Mg(2+)</name>
        <dbReference type="ChEBI" id="CHEBI:18420"/>
    </cofactor>
</comment>
<dbReference type="InterPro" id="IPR016064">
    <property type="entry name" value="NAD/diacylglycerol_kinase_sf"/>
</dbReference>
<reference evidence="10" key="2">
    <citation type="submission" date="2021-04" db="EMBL/GenBank/DDBJ databases">
        <authorList>
            <person name="Gilroy R."/>
        </authorList>
    </citation>
    <scope>NUCLEOTIDE SEQUENCE</scope>
    <source>
        <strain evidence="10">1068</strain>
    </source>
</reference>
<dbReference type="GO" id="GO:0005524">
    <property type="term" value="F:ATP binding"/>
    <property type="evidence" value="ECO:0007669"/>
    <property type="project" value="UniProtKB-KW"/>
</dbReference>
<evidence type="ECO:0000256" key="4">
    <source>
        <dbReference type="ARBA" id="ARBA00022741"/>
    </source>
</evidence>
<keyword evidence="8" id="KW-1208">Phospholipid metabolism</keyword>
<dbReference type="GO" id="GO:0016301">
    <property type="term" value="F:kinase activity"/>
    <property type="evidence" value="ECO:0007669"/>
    <property type="project" value="UniProtKB-KW"/>
</dbReference>
<sequence length="307" mass="33841">MFYFIVNPKARSAQGGMLWDKVSEILTARNVEYEAYFTEYPGHATELARQISLLSIPCTLVVVGGDGTLNEVINGLAEKDFSHITLGYIPTGSGNDFARGLGLATDLEAGMAAILSPSKYAMADIGLTRTKENKRYFLVSSGIGYDASICAGVSRSSLKKALNKAGLGKLSYVLIALKLLAGYRPCPVSIRLDKKEVHRFSGFFFTAVMNMKYEGGGVKFCPQAQYDDGRFHICLVEKMPKLKILTLFPTAFFGKHTGFKGIHMLDCRRIDIISKEPLPIHCDGEVLDNICRVSMFNTQNQIKVILQ</sequence>
<evidence type="ECO:0000256" key="1">
    <source>
        <dbReference type="ARBA" id="ARBA00001946"/>
    </source>
</evidence>
<dbReference type="Pfam" id="PF19279">
    <property type="entry name" value="YegS_C"/>
    <property type="match status" value="1"/>
</dbReference>
<dbReference type="PANTHER" id="PTHR12358:SF54">
    <property type="entry name" value="SPHINGOSINE KINASE RELATED PROTEIN"/>
    <property type="match status" value="1"/>
</dbReference>
<evidence type="ECO:0000256" key="5">
    <source>
        <dbReference type="ARBA" id="ARBA00022777"/>
    </source>
</evidence>
<dbReference type="InterPro" id="IPR045540">
    <property type="entry name" value="YegS/DAGK_C"/>
</dbReference>
<gene>
    <name evidence="10" type="ORF">H9809_04810</name>
</gene>
<dbReference type="SUPFAM" id="SSF111331">
    <property type="entry name" value="NAD kinase/diacylglycerol kinase-like"/>
    <property type="match status" value="1"/>
</dbReference>
<dbReference type="Pfam" id="PF00781">
    <property type="entry name" value="DAGK_cat"/>
    <property type="match status" value="1"/>
</dbReference>
<accession>A0A9D2FPV7</accession>
<evidence type="ECO:0000256" key="3">
    <source>
        <dbReference type="ARBA" id="ARBA00022679"/>
    </source>
</evidence>
<keyword evidence="5 10" id="KW-0418">Kinase</keyword>
<evidence type="ECO:0000313" key="10">
    <source>
        <dbReference type="EMBL" id="HIZ65209.1"/>
    </source>
</evidence>
<evidence type="ECO:0000313" key="11">
    <source>
        <dbReference type="Proteomes" id="UP000824056"/>
    </source>
</evidence>
<evidence type="ECO:0000259" key="9">
    <source>
        <dbReference type="PROSITE" id="PS50146"/>
    </source>
</evidence>
<keyword evidence="7" id="KW-0594">Phospholipid biosynthesis</keyword>
<dbReference type="Gene3D" id="2.60.200.40">
    <property type="match status" value="1"/>
</dbReference>
<dbReference type="GO" id="GO:0008654">
    <property type="term" value="P:phospholipid biosynthetic process"/>
    <property type="evidence" value="ECO:0007669"/>
    <property type="project" value="UniProtKB-KW"/>
</dbReference>
<dbReference type="NCBIfam" id="TIGR00147">
    <property type="entry name" value="YegS/Rv2252/BmrU family lipid kinase"/>
    <property type="match status" value="1"/>
</dbReference>
<feature type="domain" description="DAGKc" evidence="9">
    <location>
        <begin position="1"/>
        <end position="132"/>
    </location>
</feature>
<dbReference type="InterPro" id="IPR050187">
    <property type="entry name" value="Lipid_Phosphate_FormReg"/>
</dbReference>
<evidence type="ECO:0000256" key="2">
    <source>
        <dbReference type="ARBA" id="ARBA00005983"/>
    </source>
</evidence>
<reference evidence="10" key="1">
    <citation type="journal article" date="2021" name="PeerJ">
        <title>Extensive microbial diversity within the chicken gut microbiome revealed by metagenomics and culture.</title>
        <authorList>
            <person name="Gilroy R."/>
            <person name="Ravi A."/>
            <person name="Getino M."/>
            <person name="Pursley I."/>
            <person name="Horton D.L."/>
            <person name="Alikhan N.F."/>
            <person name="Baker D."/>
            <person name="Gharbi K."/>
            <person name="Hall N."/>
            <person name="Watson M."/>
            <person name="Adriaenssens E.M."/>
            <person name="Foster-Nyarko E."/>
            <person name="Jarju S."/>
            <person name="Secka A."/>
            <person name="Antonio M."/>
            <person name="Oren A."/>
            <person name="Chaudhuri R.R."/>
            <person name="La Ragione R."/>
            <person name="Hildebrand F."/>
            <person name="Pallen M.J."/>
        </authorList>
    </citation>
    <scope>NUCLEOTIDE SEQUENCE</scope>
    <source>
        <strain evidence="10">1068</strain>
    </source>
</reference>
<dbReference type="InterPro" id="IPR017438">
    <property type="entry name" value="ATP-NAD_kinase_N"/>
</dbReference>
<keyword evidence="7" id="KW-0443">Lipid metabolism</keyword>
<dbReference type="PANTHER" id="PTHR12358">
    <property type="entry name" value="SPHINGOSINE KINASE"/>
    <property type="match status" value="1"/>
</dbReference>
<evidence type="ECO:0000256" key="8">
    <source>
        <dbReference type="ARBA" id="ARBA00023264"/>
    </source>
</evidence>
<proteinExistence type="inferred from homology"/>
<name>A0A9D2FPV7_9FIRM</name>
<dbReference type="Proteomes" id="UP000824056">
    <property type="component" value="Unassembled WGS sequence"/>
</dbReference>
<organism evidence="10 11">
    <name type="scientific">Candidatus Blautia pullicola</name>
    <dbReference type="NCBI Taxonomy" id="2838498"/>
    <lineage>
        <taxon>Bacteria</taxon>
        <taxon>Bacillati</taxon>
        <taxon>Bacillota</taxon>
        <taxon>Clostridia</taxon>
        <taxon>Lachnospirales</taxon>
        <taxon>Lachnospiraceae</taxon>
        <taxon>Blautia</taxon>
    </lineage>
</organism>
<keyword evidence="6" id="KW-0067">ATP-binding</keyword>
<dbReference type="InterPro" id="IPR005218">
    <property type="entry name" value="Diacylglycerol/lipid_kinase"/>
</dbReference>
<evidence type="ECO:0000256" key="6">
    <source>
        <dbReference type="ARBA" id="ARBA00022840"/>
    </source>
</evidence>
<keyword evidence="4" id="KW-0547">Nucleotide-binding</keyword>
<protein>
    <submittedName>
        <fullName evidence="10">Diacylglycerol kinase family lipid kinase</fullName>
    </submittedName>
</protein>
<keyword evidence="3" id="KW-0808">Transferase</keyword>
<dbReference type="SMART" id="SM00046">
    <property type="entry name" value="DAGKc"/>
    <property type="match status" value="1"/>
</dbReference>
<dbReference type="InterPro" id="IPR001206">
    <property type="entry name" value="Diacylglycerol_kinase_cat_dom"/>
</dbReference>
<dbReference type="PROSITE" id="PS50146">
    <property type="entry name" value="DAGK"/>
    <property type="match status" value="1"/>
</dbReference>
<dbReference type="AlphaFoldDB" id="A0A9D2FPV7"/>
<keyword evidence="7" id="KW-0444">Lipid biosynthesis</keyword>
<comment type="caution">
    <text evidence="10">The sequence shown here is derived from an EMBL/GenBank/DDBJ whole genome shotgun (WGS) entry which is preliminary data.</text>
</comment>
<dbReference type="Gene3D" id="3.40.50.10330">
    <property type="entry name" value="Probable inorganic polyphosphate/atp-NAD kinase, domain 1"/>
    <property type="match status" value="1"/>
</dbReference>